<evidence type="ECO:0000256" key="2">
    <source>
        <dbReference type="PROSITE-ProRule" id="PRU00235"/>
    </source>
</evidence>
<feature type="repeat" description="RCC1" evidence="2">
    <location>
        <begin position="370"/>
        <end position="421"/>
    </location>
</feature>
<dbReference type="PANTHER" id="PTHR22870">
    <property type="entry name" value="REGULATOR OF CHROMOSOME CONDENSATION"/>
    <property type="match status" value="1"/>
</dbReference>
<protein>
    <recommendedName>
        <fullName evidence="3">RCC1-like domain-containing protein</fullName>
    </recommendedName>
</protein>
<keyword evidence="5" id="KW-1185">Reference proteome</keyword>
<dbReference type="Pfam" id="PF25390">
    <property type="entry name" value="WD40_RLD"/>
    <property type="match status" value="1"/>
</dbReference>
<dbReference type="PRINTS" id="PR00633">
    <property type="entry name" value="RCCNDNSATION"/>
</dbReference>
<feature type="repeat" description="RCC1" evidence="2">
    <location>
        <begin position="588"/>
        <end position="640"/>
    </location>
</feature>
<dbReference type="InterPro" id="IPR009091">
    <property type="entry name" value="RCC1/BLIP-II"/>
</dbReference>
<feature type="repeat" description="RCC1" evidence="2">
    <location>
        <begin position="422"/>
        <end position="479"/>
    </location>
</feature>
<dbReference type="Gene3D" id="2.130.10.30">
    <property type="entry name" value="Regulator of chromosome condensation 1/beta-lactamase-inhibitor protein II"/>
    <property type="match status" value="2"/>
</dbReference>
<dbReference type="EnsemblProtists" id="PYU1_T005907">
    <property type="protein sequence ID" value="PYU1_T005907"/>
    <property type="gene ID" value="PYU1_G005895"/>
</dbReference>
<dbReference type="InterPro" id="IPR058923">
    <property type="entry name" value="RCC1-like_dom"/>
</dbReference>
<dbReference type="HOGENOM" id="CLU_015617_0_0_1"/>
<reference evidence="5" key="2">
    <citation type="submission" date="2010-04" db="EMBL/GenBank/DDBJ databases">
        <authorList>
            <person name="Buell R."/>
            <person name="Hamilton J."/>
            <person name="Hostetler J."/>
        </authorList>
    </citation>
    <scope>NUCLEOTIDE SEQUENCE [LARGE SCALE GENOMIC DNA]</scope>
    <source>
        <strain evidence="5">DAOM:BR144</strain>
    </source>
</reference>
<evidence type="ECO:0000313" key="4">
    <source>
        <dbReference type="EnsemblProtists" id="PYU1_T005907"/>
    </source>
</evidence>
<evidence type="ECO:0000259" key="3">
    <source>
        <dbReference type="Pfam" id="PF25390"/>
    </source>
</evidence>
<dbReference type="VEuPathDB" id="FungiDB:PYU1_G005895"/>
<dbReference type="PROSITE" id="PS00626">
    <property type="entry name" value="RCC1_2"/>
    <property type="match status" value="3"/>
</dbReference>
<accession>K3WLR5</accession>
<dbReference type="PANTHER" id="PTHR22870:SF408">
    <property type="entry name" value="OS09G0560450 PROTEIN"/>
    <property type="match status" value="1"/>
</dbReference>
<reference evidence="4" key="3">
    <citation type="submission" date="2015-02" db="UniProtKB">
        <authorList>
            <consortium name="EnsemblProtists"/>
        </authorList>
    </citation>
    <scope>IDENTIFICATION</scope>
    <source>
        <strain evidence="4">DAOM BR144</strain>
    </source>
</reference>
<organism evidence="4 5">
    <name type="scientific">Globisporangium ultimum (strain ATCC 200006 / CBS 805.95 / DAOM BR144)</name>
    <name type="common">Pythium ultimum</name>
    <dbReference type="NCBI Taxonomy" id="431595"/>
    <lineage>
        <taxon>Eukaryota</taxon>
        <taxon>Sar</taxon>
        <taxon>Stramenopiles</taxon>
        <taxon>Oomycota</taxon>
        <taxon>Peronosporomycetes</taxon>
        <taxon>Pythiales</taxon>
        <taxon>Pythiaceae</taxon>
        <taxon>Globisporangium</taxon>
    </lineage>
</organism>
<feature type="domain" description="RCC1-like" evidence="3">
    <location>
        <begin position="292"/>
        <end position="576"/>
    </location>
</feature>
<dbReference type="InterPro" id="IPR000408">
    <property type="entry name" value="Reg_chr_condens"/>
</dbReference>
<feature type="repeat" description="RCC1" evidence="2">
    <location>
        <begin position="534"/>
        <end position="587"/>
    </location>
</feature>
<dbReference type="PROSITE" id="PS50012">
    <property type="entry name" value="RCC1_3"/>
    <property type="match status" value="4"/>
</dbReference>
<evidence type="ECO:0000313" key="5">
    <source>
        <dbReference type="Proteomes" id="UP000019132"/>
    </source>
</evidence>
<dbReference type="eggNOG" id="KOG1426">
    <property type="taxonomic scope" value="Eukaryota"/>
</dbReference>
<name>K3WLR5_GLOUD</name>
<reference evidence="5" key="1">
    <citation type="journal article" date="2010" name="Genome Biol.">
        <title>Genome sequence of the necrotrophic plant pathogen Pythium ultimum reveals original pathogenicity mechanisms and effector repertoire.</title>
        <authorList>
            <person name="Levesque C.A."/>
            <person name="Brouwer H."/>
            <person name="Cano L."/>
            <person name="Hamilton J.P."/>
            <person name="Holt C."/>
            <person name="Huitema E."/>
            <person name="Raffaele S."/>
            <person name="Robideau G.P."/>
            <person name="Thines M."/>
            <person name="Win J."/>
            <person name="Zerillo M.M."/>
            <person name="Beakes G.W."/>
            <person name="Boore J.L."/>
            <person name="Busam D."/>
            <person name="Dumas B."/>
            <person name="Ferriera S."/>
            <person name="Fuerstenberg S.I."/>
            <person name="Gachon C.M."/>
            <person name="Gaulin E."/>
            <person name="Govers F."/>
            <person name="Grenville-Briggs L."/>
            <person name="Horner N."/>
            <person name="Hostetler J."/>
            <person name="Jiang R.H."/>
            <person name="Johnson J."/>
            <person name="Krajaejun T."/>
            <person name="Lin H."/>
            <person name="Meijer H.J."/>
            <person name="Moore B."/>
            <person name="Morris P."/>
            <person name="Phuntmart V."/>
            <person name="Puiu D."/>
            <person name="Shetty J."/>
            <person name="Stajich J.E."/>
            <person name="Tripathy S."/>
            <person name="Wawra S."/>
            <person name="van West P."/>
            <person name="Whitty B.R."/>
            <person name="Coutinho P.M."/>
            <person name="Henrissat B."/>
            <person name="Martin F."/>
            <person name="Thomas P.D."/>
            <person name="Tyler B.M."/>
            <person name="De Vries R.P."/>
            <person name="Kamoun S."/>
            <person name="Yandell M."/>
            <person name="Tisserat N."/>
            <person name="Buell C.R."/>
        </authorList>
    </citation>
    <scope>NUCLEOTIDE SEQUENCE</scope>
    <source>
        <strain evidence="5">DAOM:BR144</strain>
    </source>
</reference>
<dbReference type="STRING" id="431595.K3WLR5"/>
<dbReference type="InParanoid" id="K3WLR5"/>
<dbReference type="SUPFAM" id="SSF50985">
    <property type="entry name" value="RCC1/BLIP-II"/>
    <property type="match status" value="1"/>
</dbReference>
<sequence>MAGSIRAGAPEKFYRGRRGSDAALVGRTPPRAPPLLSIVGSRRNGISGGFSGPRARPSVIFSSQQLGVTVGGCAAFYSAVLSCEPEHPVAIYPGNLPACIRVSPSLLVFSHEDWRTPQFFRVTVLASVHDDNNKDDCKLQVIEHVGSSMDSRFNGNKILYLPPTVLVQITGREGCYLFTSGNSLATITASTTGDPRAKASFSSSTYHEFVQIELDATPNPPQLSLQKVSVASAAGITNDALEAQDGVSALVSRRSSSRRNLTASASSASLAPSLQSLQSSSVDGHYHSTHRDGTALVKAVCRADHTLLLYKSGNWGMLGTMHVDYSTEEQTLEADLIGVYGSRGSNSTLSRMLIDIECGDAHVVALTEQGYVMTWGEGKDGRLGHGKACSIRAPHVVKSLFHKRILHIACGARHSVAVAEDGDVFSWGDGKCGALGHGLNEHEQHFDLVNMPMEILSLKSKGVARVACGDMHTAVVLLDGSLLTCGWSANGRLGRNCPKKSEFSSVFELVDMKTRLCAFVVCGAAHTLVLTECNSVYGFGWNGSGQLDLGDRRTRGVPTKIQYFATDDLIVVSLAAGKLHSMAMTQDARAFAWGSDELGQCGIGSFPQIYTVPHLVASTVGVSATQISAGESHSVVLTTASQKQLDALEVNHPSRYASLMESFELFVRRDRELQAKVLAFAKENEWKREAARRNRKPPIDPSFSLARTLQQELLGIENNNSAHEPSRLSTAYGRCSAFTAFFVYDR</sequence>
<dbReference type="Pfam" id="PF00415">
    <property type="entry name" value="RCC1"/>
    <property type="match status" value="1"/>
</dbReference>
<dbReference type="InterPro" id="IPR051210">
    <property type="entry name" value="Ub_ligase/GEF_domain"/>
</dbReference>
<dbReference type="AlphaFoldDB" id="K3WLR5"/>
<proteinExistence type="predicted"/>
<dbReference type="EMBL" id="GL376573">
    <property type="status" value="NOT_ANNOTATED_CDS"/>
    <property type="molecule type" value="Genomic_DNA"/>
</dbReference>
<dbReference type="Proteomes" id="UP000019132">
    <property type="component" value="Unassembled WGS sequence"/>
</dbReference>
<keyword evidence="1" id="KW-0677">Repeat</keyword>
<evidence type="ECO:0000256" key="1">
    <source>
        <dbReference type="ARBA" id="ARBA00022737"/>
    </source>
</evidence>